<keyword evidence="3" id="KW-1185">Reference proteome</keyword>
<dbReference type="Proteomes" id="UP000077755">
    <property type="component" value="Chromosome 2"/>
</dbReference>
<feature type="region of interest" description="Disordered" evidence="1">
    <location>
        <begin position="302"/>
        <end position="323"/>
    </location>
</feature>
<evidence type="ECO:0000256" key="1">
    <source>
        <dbReference type="SAM" id="MobiDB-lite"/>
    </source>
</evidence>
<dbReference type="PANTHER" id="PTHR48152">
    <property type="entry name" value="F1C9.34 PROTEIN"/>
    <property type="match status" value="1"/>
</dbReference>
<evidence type="ECO:0000313" key="3">
    <source>
        <dbReference type="Proteomes" id="UP000077755"/>
    </source>
</evidence>
<reference evidence="2" key="1">
    <citation type="journal article" date="2016" name="Nat. Genet.">
        <title>A high-quality carrot genome assembly provides new insights into carotenoid accumulation and asterid genome evolution.</title>
        <authorList>
            <person name="Iorizzo M."/>
            <person name="Ellison S."/>
            <person name="Senalik D."/>
            <person name="Zeng P."/>
            <person name="Satapoomin P."/>
            <person name="Huang J."/>
            <person name="Bowman M."/>
            <person name="Iovene M."/>
            <person name="Sanseverino W."/>
            <person name="Cavagnaro P."/>
            <person name="Yildiz M."/>
            <person name="Macko-Podgorni A."/>
            <person name="Moranska E."/>
            <person name="Grzebelus E."/>
            <person name="Grzebelus D."/>
            <person name="Ashrafi H."/>
            <person name="Zheng Z."/>
            <person name="Cheng S."/>
            <person name="Spooner D."/>
            <person name="Van Deynze A."/>
            <person name="Simon P."/>
        </authorList>
    </citation>
    <scope>NUCLEOTIDE SEQUENCE</scope>
    <source>
        <tissue evidence="2">Leaf</tissue>
    </source>
</reference>
<gene>
    <name evidence="2" type="ORF">DCAR_0207196</name>
</gene>
<dbReference type="EMBL" id="CP093344">
    <property type="protein sequence ID" value="WOG87963.1"/>
    <property type="molecule type" value="Genomic_DNA"/>
</dbReference>
<dbReference type="AlphaFoldDB" id="A0AAF0WGK5"/>
<dbReference type="Pfam" id="PF06101">
    <property type="entry name" value="Vps62"/>
    <property type="match status" value="1"/>
</dbReference>
<evidence type="ECO:0000313" key="2">
    <source>
        <dbReference type="EMBL" id="WOG87963.1"/>
    </source>
</evidence>
<dbReference type="PANTHER" id="PTHR48152:SF3">
    <property type="entry name" value="DUF946 FAMILY PROTEIN (DUF946)"/>
    <property type="match status" value="1"/>
</dbReference>
<evidence type="ECO:0008006" key="4">
    <source>
        <dbReference type="Google" id="ProtNLM"/>
    </source>
</evidence>
<proteinExistence type="predicted"/>
<reference evidence="2" key="2">
    <citation type="submission" date="2022-03" db="EMBL/GenBank/DDBJ databases">
        <title>Draft title - Genomic analysis of global carrot germplasm unveils the trajectory of domestication and the origin of high carotenoid orange carrot.</title>
        <authorList>
            <person name="Iorizzo M."/>
            <person name="Ellison S."/>
            <person name="Senalik D."/>
            <person name="Macko-Podgorni A."/>
            <person name="Grzebelus D."/>
            <person name="Bostan H."/>
            <person name="Rolling W."/>
            <person name="Curaba J."/>
            <person name="Simon P."/>
        </authorList>
    </citation>
    <scope>NUCLEOTIDE SEQUENCE</scope>
    <source>
        <tissue evidence="2">Leaf</tissue>
    </source>
</reference>
<dbReference type="KEGG" id="dcr:108209696"/>
<accession>A0AAF0WGK5</accession>
<organism evidence="2 3">
    <name type="scientific">Daucus carota subsp. sativus</name>
    <name type="common">Carrot</name>
    <dbReference type="NCBI Taxonomy" id="79200"/>
    <lineage>
        <taxon>Eukaryota</taxon>
        <taxon>Viridiplantae</taxon>
        <taxon>Streptophyta</taxon>
        <taxon>Embryophyta</taxon>
        <taxon>Tracheophyta</taxon>
        <taxon>Spermatophyta</taxon>
        <taxon>Magnoliopsida</taxon>
        <taxon>eudicotyledons</taxon>
        <taxon>Gunneridae</taxon>
        <taxon>Pentapetalae</taxon>
        <taxon>asterids</taxon>
        <taxon>campanulids</taxon>
        <taxon>Apiales</taxon>
        <taxon>Apiaceae</taxon>
        <taxon>Apioideae</taxon>
        <taxon>Scandiceae</taxon>
        <taxon>Daucinae</taxon>
        <taxon>Daucus</taxon>
        <taxon>Daucus sect. Daucus</taxon>
    </lineage>
</organism>
<feature type="compositionally biased region" description="Polar residues" evidence="1">
    <location>
        <begin position="312"/>
        <end position="321"/>
    </location>
</feature>
<name>A0AAF0WGK5_DAUCS</name>
<protein>
    <recommendedName>
        <fullName evidence="4">Vacuolar protein sorting-associated protein 62</fullName>
    </recommendedName>
</protein>
<sequence>MGNCLTISCFTGSSYDQEIQDLPISSIFELPNPAPTWPTGNGFGSGIIDLEGLQVCQISSFKRIWATYEGGVDNLGATFFEPSSVPDGYVMLGCYSQPNNRPLSGWVLVGKNDNSSNPQEDGALVEPIDYTLFWSSESMQIKQAGYGYIWLPVPPDGYKAVGHIVTTSGEKPSLDKIRCVRADLTDESEVGDWIWGQGADVSDDGFNVYGIRPRIRGTKAQGVCLGTFILQENTSSSSSTLSLACLKNKNFTTLSYAPNIENVKTLLEIYSPKLYLHPDETYLPCSVNWYFDNGALLYKEGDESSPVRVEPNGSNLPQGGSNDDKYWLDLPVDPAAKERVKKGDLQSSEAYIHIKPMLGATFTDLAIWIFYAFNGPATAKLGLVDVPLGRIGEHVGDWEHVTLRISNFTGVLDRVFFSQHSGGTWIDSSELEYDTGTNKPVAYSSLNGHALYHKPGLVLQGTELVGIRNDTAKSDKIMDVGEKYSVVSDDILHEVVEPAWLNYDRKWGPKITYELGKEIEKMEEQLPGELRTLFESLVNLIPNEVLEEEGPTGPKMKNNWNGDEV</sequence>
<dbReference type="InterPro" id="IPR009291">
    <property type="entry name" value="Vps62"/>
</dbReference>